<feature type="region of interest" description="Disordered" evidence="1">
    <location>
        <begin position="1"/>
        <end position="75"/>
    </location>
</feature>
<keyword evidence="3" id="KW-1185">Reference proteome</keyword>
<accession>A0AAV7R9N9</accession>
<reference evidence="2" key="1">
    <citation type="journal article" date="2022" name="bioRxiv">
        <title>Sequencing and chromosome-scale assembly of the giantPleurodeles waltlgenome.</title>
        <authorList>
            <person name="Brown T."/>
            <person name="Elewa A."/>
            <person name="Iarovenko S."/>
            <person name="Subramanian E."/>
            <person name="Araus A.J."/>
            <person name="Petzold A."/>
            <person name="Susuki M."/>
            <person name="Suzuki K.-i.T."/>
            <person name="Hayashi T."/>
            <person name="Toyoda A."/>
            <person name="Oliveira C."/>
            <person name="Osipova E."/>
            <person name="Leigh N.D."/>
            <person name="Simon A."/>
            <person name="Yun M.H."/>
        </authorList>
    </citation>
    <scope>NUCLEOTIDE SEQUENCE</scope>
    <source>
        <strain evidence="2">20211129_DDA</strain>
        <tissue evidence="2">Liver</tissue>
    </source>
</reference>
<dbReference type="AlphaFoldDB" id="A0AAV7R9N9"/>
<dbReference type="EMBL" id="JANPWB010000009">
    <property type="protein sequence ID" value="KAJ1148815.1"/>
    <property type="molecule type" value="Genomic_DNA"/>
</dbReference>
<protein>
    <submittedName>
        <fullName evidence="2">Uncharacterized protein</fullName>
    </submittedName>
</protein>
<evidence type="ECO:0000313" key="2">
    <source>
        <dbReference type="EMBL" id="KAJ1148815.1"/>
    </source>
</evidence>
<name>A0AAV7R9N9_PLEWA</name>
<evidence type="ECO:0000256" key="1">
    <source>
        <dbReference type="SAM" id="MobiDB-lite"/>
    </source>
</evidence>
<organism evidence="2 3">
    <name type="scientific">Pleurodeles waltl</name>
    <name type="common">Iberian ribbed newt</name>
    <dbReference type="NCBI Taxonomy" id="8319"/>
    <lineage>
        <taxon>Eukaryota</taxon>
        <taxon>Metazoa</taxon>
        <taxon>Chordata</taxon>
        <taxon>Craniata</taxon>
        <taxon>Vertebrata</taxon>
        <taxon>Euteleostomi</taxon>
        <taxon>Amphibia</taxon>
        <taxon>Batrachia</taxon>
        <taxon>Caudata</taxon>
        <taxon>Salamandroidea</taxon>
        <taxon>Salamandridae</taxon>
        <taxon>Pleurodelinae</taxon>
        <taxon>Pleurodeles</taxon>
    </lineage>
</organism>
<proteinExistence type="predicted"/>
<evidence type="ECO:0000313" key="3">
    <source>
        <dbReference type="Proteomes" id="UP001066276"/>
    </source>
</evidence>
<feature type="region of interest" description="Disordered" evidence="1">
    <location>
        <begin position="103"/>
        <end position="147"/>
    </location>
</feature>
<gene>
    <name evidence="2" type="ORF">NDU88_001641</name>
</gene>
<dbReference type="Proteomes" id="UP001066276">
    <property type="component" value="Chromosome 5"/>
</dbReference>
<sequence>MAGPPAAGGTTRPSGGPDPGVHWVRGQPGPQATSNPLLGQPVPEQPAGVLPLPPPRTRRRAGPERLGPKVLSHPCGKHLCSGSTPQICGRCLDPCMPDREVHSFPASHAYPHPGGCLDQDGAEQENRQSIVGPRAELFKKHPLRPSS</sequence>
<comment type="caution">
    <text evidence="2">The sequence shown here is derived from an EMBL/GenBank/DDBJ whole genome shotgun (WGS) entry which is preliminary data.</text>
</comment>